<accession>A0A165M879</accession>
<gene>
    <name evidence="3" type="ORF">EXIGLDRAFT_831893</name>
</gene>
<dbReference type="EMBL" id="KV425914">
    <property type="protein sequence ID" value="KZV98895.1"/>
    <property type="molecule type" value="Genomic_DNA"/>
</dbReference>
<protein>
    <recommendedName>
        <fullName evidence="2">SET domain-containing protein</fullName>
    </recommendedName>
</protein>
<organism evidence="3 4">
    <name type="scientific">Exidia glandulosa HHB12029</name>
    <dbReference type="NCBI Taxonomy" id="1314781"/>
    <lineage>
        <taxon>Eukaryota</taxon>
        <taxon>Fungi</taxon>
        <taxon>Dikarya</taxon>
        <taxon>Basidiomycota</taxon>
        <taxon>Agaricomycotina</taxon>
        <taxon>Agaricomycetes</taxon>
        <taxon>Auriculariales</taxon>
        <taxon>Exidiaceae</taxon>
        <taxon>Exidia</taxon>
    </lineage>
</organism>
<evidence type="ECO:0000256" key="1">
    <source>
        <dbReference type="SAM" id="MobiDB-lite"/>
    </source>
</evidence>
<dbReference type="SUPFAM" id="SSF82199">
    <property type="entry name" value="SET domain"/>
    <property type="match status" value="1"/>
</dbReference>
<reference evidence="3 4" key="1">
    <citation type="journal article" date="2016" name="Mol. Biol. Evol.">
        <title>Comparative Genomics of Early-Diverging Mushroom-Forming Fungi Provides Insights into the Origins of Lignocellulose Decay Capabilities.</title>
        <authorList>
            <person name="Nagy L.G."/>
            <person name="Riley R."/>
            <person name="Tritt A."/>
            <person name="Adam C."/>
            <person name="Daum C."/>
            <person name="Floudas D."/>
            <person name="Sun H."/>
            <person name="Yadav J.S."/>
            <person name="Pangilinan J."/>
            <person name="Larsson K.H."/>
            <person name="Matsuura K."/>
            <person name="Barry K."/>
            <person name="Labutti K."/>
            <person name="Kuo R."/>
            <person name="Ohm R.A."/>
            <person name="Bhattacharya S.S."/>
            <person name="Shirouzu T."/>
            <person name="Yoshinaga Y."/>
            <person name="Martin F.M."/>
            <person name="Grigoriev I.V."/>
            <person name="Hibbett D.S."/>
        </authorList>
    </citation>
    <scope>NUCLEOTIDE SEQUENCE [LARGE SCALE GENOMIC DNA]</scope>
    <source>
        <strain evidence="3 4">HHB12029</strain>
    </source>
</reference>
<dbReference type="PROSITE" id="PS50280">
    <property type="entry name" value="SET"/>
    <property type="match status" value="1"/>
</dbReference>
<feature type="domain" description="SET" evidence="2">
    <location>
        <begin position="180"/>
        <end position="300"/>
    </location>
</feature>
<name>A0A165M879_EXIGL</name>
<feature type="compositionally biased region" description="Polar residues" evidence="1">
    <location>
        <begin position="52"/>
        <end position="68"/>
    </location>
</feature>
<evidence type="ECO:0000313" key="4">
    <source>
        <dbReference type="Proteomes" id="UP000077266"/>
    </source>
</evidence>
<evidence type="ECO:0000259" key="2">
    <source>
        <dbReference type="PROSITE" id="PS50280"/>
    </source>
</evidence>
<dbReference type="Gene3D" id="2.170.270.10">
    <property type="entry name" value="SET domain"/>
    <property type="match status" value="1"/>
</dbReference>
<proteinExistence type="predicted"/>
<dbReference type="PANTHER" id="PTHR47332">
    <property type="entry name" value="SET DOMAIN-CONTAINING PROTEIN 5"/>
    <property type="match status" value="1"/>
</dbReference>
<dbReference type="CDD" id="cd20071">
    <property type="entry name" value="SET_SMYD"/>
    <property type="match status" value="1"/>
</dbReference>
<dbReference type="InterPro" id="IPR046341">
    <property type="entry name" value="SET_dom_sf"/>
</dbReference>
<evidence type="ECO:0000313" key="3">
    <source>
        <dbReference type="EMBL" id="KZV98895.1"/>
    </source>
</evidence>
<dbReference type="AlphaFoldDB" id="A0A165M879"/>
<dbReference type="PANTHER" id="PTHR47332:SF4">
    <property type="entry name" value="SET DOMAIN-CONTAINING PROTEIN 5"/>
    <property type="match status" value="1"/>
</dbReference>
<feature type="region of interest" description="Disordered" evidence="1">
    <location>
        <begin position="43"/>
        <end position="69"/>
    </location>
</feature>
<dbReference type="InterPro" id="IPR001214">
    <property type="entry name" value="SET_dom"/>
</dbReference>
<keyword evidence="4" id="KW-1185">Reference proteome</keyword>
<dbReference type="InParanoid" id="A0A165M879"/>
<dbReference type="Proteomes" id="UP000077266">
    <property type="component" value="Unassembled WGS sequence"/>
</dbReference>
<dbReference type="OrthoDB" id="265717at2759"/>
<dbReference type="Pfam" id="PF00856">
    <property type="entry name" value="SET"/>
    <property type="match status" value="1"/>
</dbReference>
<dbReference type="InterPro" id="IPR053185">
    <property type="entry name" value="SET_domain_protein"/>
</dbReference>
<dbReference type="STRING" id="1314781.A0A165M879"/>
<sequence>MEIDPNLLCFYDDWLAPGSRGARVLTRVLTEFTYFKSPLRDNQTAPPIPRYTQPTAPVPSTLQQSRPSLPTEVGNALALTQTRRQIPSPSPELPTQQQSLSIAYFSSWQPGVDRAPATITLQRRGENETVLFLAHPYAPELQAGLSPCVELDYGDSQTRPRMWCNIPSGARFGDTLMREPSVISSPSRTTPLDEVASQKNFLDATRTLPENLVACIGELPRRRRVQSPVLDLFYSNAYRLAYFTKDGSTLESDFLFFSIAQIPHSCAPNAYLSWAPNLRVMKLIALRDIKQGEDITISYLPPALCLESSFRRQAWLQAEYGFQCRCTACTNSEPHHRFISHSERGNPNKNVLIFDLMAKLLTTLNRYNEDGLTPRVLEQRYYQTHFASNLRLSIEDAANGEEWRQRATMGRALDDDPRTTPALTTVMRPGFNIPVAFAVNDDHDYDKGAYIQCQPSTSHFNYLNG</sequence>